<feature type="compositionally biased region" description="Pro residues" evidence="1">
    <location>
        <begin position="171"/>
        <end position="180"/>
    </location>
</feature>
<proteinExistence type="predicted"/>
<dbReference type="Proteomes" id="UP001589608">
    <property type="component" value="Unassembled WGS sequence"/>
</dbReference>
<reference evidence="2 3" key="1">
    <citation type="submission" date="2024-09" db="EMBL/GenBank/DDBJ databases">
        <authorList>
            <person name="Sun Q."/>
            <person name="Mori K."/>
        </authorList>
    </citation>
    <scope>NUCLEOTIDE SEQUENCE [LARGE SCALE GENOMIC DNA]</scope>
    <source>
        <strain evidence="2 3">JCM 3307</strain>
    </source>
</reference>
<dbReference type="EMBL" id="JBHMCA010000014">
    <property type="protein sequence ID" value="MFB9442505.1"/>
    <property type="molecule type" value="Genomic_DNA"/>
</dbReference>
<accession>A0ABV5M0X0</accession>
<evidence type="ECO:0000256" key="1">
    <source>
        <dbReference type="SAM" id="MobiDB-lite"/>
    </source>
</evidence>
<evidence type="ECO:0000313" key="3">
    <source>
        <dbReference type="Proteomes" id="UP001589608"/>
    </source>
</evidence>
<keyword evidence="3" id="KW-1185">Reference proteome</keyword>
<name>A0ABV5M0X0_9ACTN</name>
<dbReference type="RefSeq" id="WP_223100902.1">
    <property type="nucleotide sequence ID" value="NZ_CP061913.1"/>
</dbReference>
<feature type="region of interest" description="Disordered" evidence="1">
    <location>
        <begin position="152"/>
        <end position="180"/>
    </location>
</feature>
<evidence type="ECO:0000313" key="2">
    <source>
        <dbReference type="EMBL" id="MFB9442505.1"/>
    </source>
</evidence>
<dbReference type="PROSITE" id="PS51257">
    <property type="entry name" value="PROKAR_LIPOPROTEIN"/>
    <property type="match status" value="1"/>
</dbReference>
<gene>
    <name evidence="2" type="ORF">ACFFTR_05315</name>
</gene>
<feature type="compositionally biased region" description="Low complexity" evidence="1">
    <location>
        <begin position="153"/>
        <end position="170"/>
    </location>
</feature>
<organism evidence="2 3">
    <name type="scientific">Dactylosporangium vinaceum</name>
    <dbReference type="NCBI Taxonomy" id="53362"/>
    <lineage>
        <taxon>Bacteria</taxon>
        <taxon>Bacillati</taxon>
        <taxon>Actinomycetota</taxon>
        <taxon>Actinomycetes</taxon>
        <taxon>Micromonosporales</taxon>
        <taxon>Micromonosporaceae</taxon>
        <taxon>Dactylosporangium</taxon>
    </lineage>
</organism>
<comment type="caution">
    <text evidence="2">The sequence shown here is derived from an EMBL/GenBank/DDBJ whole genome shotgun (WGS) entry which is preliminary data.</text>
</comment>
<protein>
    <submittedName>
        <fullName evidence="2">Uncharacterized protein</fullName>
    </submittedName>
</protein>
<sequence length="180" mass="18981">MTRSVKVALAITAAVVACVISFCGVALALRDWVPGLAGCPDLTRSPKTAVFTEKARIEILYPQLLPILSVHWQEHEARARSCPQIGEMDYEMNGFALVTAERAAAAPEGHAAPAPDVPADLRQFAPPAPQWVDVGGGLLLDRASATVYFTRISSQPSSSPGPSWRPSSSSPAPPSSPPPS</sequence>